<protein>
    <submittedName>
        <fullName evidence="1">Uncharacterized protein</fullName>
    </submittedName>
</protein>
<keyword evidence="2" id="KW-1185">Reference proteome</keyword>
<dbReference type="Proteomes" id="UP000658202">
    <property type="component" value="Unassembled WGS sequence"/>
</dbReference>
<organism evidence="1 2">
    <name type="scientific">Epilithonimonas arachidiradicis</name>
    <dbReference type="NCBI Taxonomy" id="1617282"/>
    <lineage>
        <taxon>Bacteria</taxon>
        <taxon>Pseudomonadati</taxon>
        <taxon>Bacteroidota</taxon>
        <taxon>Flavobacteriia</taxon>
        <taxon>Flavobacteriales</taxon>
        <taxon>Weeksellaceae</taxon>
        <taxon>Chryseobacterium group</taxon>
        <taxon>Epilithonimonas</taxon>
    </lineage>
</organism>
<comment type="caution">
    <text evidence="1">The sequence shown here is derived from an EMBL/GenBank/DDBJ whole genome shotgun (WGS) entry which is preliminary data.</text>
</comment>
<evidence type="ECO:0000313" key="2">
    <source>
        <dbReference type="Proteomes" id="UP000658202"/>
    </source>
</evidence>
<proteinExistence type="predicted"/>
<gene>
    <name evidence="1" type="ORF">GCM10007332_02630</name>
</gene>
<sequence length="63" mass="7396">MTSLILWFHFNDVSLSGVEDFLELEFLFQATICHYFFDGLFFEKRWIDGEAATGIVVEILLLF</sequence>
<name>A0ABQ1WT27_9FLAO</name>
<reference evidence="2" key="1">
    <citation type="journal article" date="2019" name="Int. J. Syst. Evol. Microbiol.">
        <title>The Global Catalogue of Microorganisms (GCM) 10K type strain sequencing project: providing services to taxonomists for standard genome sequencing and annotation.</title>
        <authorList>
            <consortium name="The Broad Institute Genomics Platform"/>
            <consortium name="The Broad Institute Genome Sequencing Center for Infectious Disease"/>
            <person name="Wu L."/>
            <person name="Ma J."/>
        </authorList>
    </citation>
    <scope>NUCLEOTIDE SEQUENCE [LARGE SCALE GENOMIC DNA]</scope>
    <source>
        <strain evidence="2">CCM 8490</strain>
    </source>
</reference>
<dbReference type="EMBL" id="BMCW01000001">
    <property type="protein sequence ID" value="GGG44625.1"/>
    <property type="molecule type" value="Genomic_DNA"/>
</dbReference>
<accession>A0ABQ1WT27</accession>
<evidence type="ECO:0000313" key="1">
    <source>
        <dbReference type="EMBL" id="GGG44625.1"/>
    </source>
</evidence>